<dbReference type="Pfam" id="PF13424">
    <property type="entry name" value="TPR_12"/>
    <property type="match status" value="1"/>
</dbReference>
<dbReference type="EMBL" id="CP121196">
    <property type="protein sequence ID" value="XBH18195.1"/>
    <property type="molecule type" value="Genomic_DNA"/>
</dbReference>
<dbReference type="SMART" id="SM00028">
    <property type="entry name" value="TPR"/>
    <property type="match status" value="5"/>
</dbReference>
<dbReference type="GO" id="GO:0006355">
    <property type="term" value="P:regulation of DNA-templated transcription"/>
    <property type="evidence" value="ECO:0007669"/>
    <property type="project" value="InterPro"/>
</dbReference>
<evidence type="ECO:0000256" key="2">
    <source>
        <dbReference type="PROSITE-ProRule" id="PRU01091"/>
    </source>
</evidence>
<sequence length="979" mass="107554">MSGLETLRMGSVSCYDGASQLGRQDMQHASSPARSFRFGLFEADVVQKTLLRNGVRVKIQDQPFRVLILLLERSGEIVGRDELRSSIWPDGTFVDFDGSLNVILKKLRAVIDDNPENPRFIETVPRRGYRFIAPVTVIRAEPEPLDAPASLPPPTTSAVGSLEPASGSRRSLPDSPLLYVAASVFLVVALSAGWMRWNGIKSAAIASTTPVAAKVSVRSSVAVLGFKSLSGASNDAWLGTALSEMLSTELASGDKLRLVSAEDIANLRNYSPWAKTDTLDRVTTSRIGSALDSDLLVLGSYTTIGKPEHGQIRVDARLQDAKTGEVMCEIAEIGASEDLFAIVSRIGGKLRNRLGVGSTGDSDETMVQATLPADPEAARFYALGLERLRAYDFETARGFFEQAIATEAGFPLAHSMLSRTELFLGHYDQAKVEAKKGVDLSSGLPRIQKMEIEASYDQALGDRGKAADIYRVLFNMFPDSLDYGLQLAKLQLDSYHPDESLETIRQLRRLPPPASNDARIDLREAPLQMRKDVDAAEKLFRTAAQKAQSQNQRLVYARAEQNLCLLNRQHLQNPPECHEAFEIYTAAGNRNLAGATLQIMAENQRLTGHALEAIPLYEEAIRTFNESGDYENMGVALNNLSLVYQDQGQWARAEEEYRKAKQNFTVVNDRVNLAVVTSNLADIEQWHGNFDKAERLYEEAREFGRAAKMATSSIPATGHPGMLLIKGELNDAMSELNAQVAFYRSWGGDPWLFANAVSGLGDVQRQQGDLNASQRSYEEAVEILKKANASTVNLQLSLIQLSIDRHHPDQAERELHDVIAVFEKDKNAGEELSGYLALGQALLAQGKINESKTLIQRAKKLTDLHEFPVLGMPLELLALRIDSAEASAAPHRSEGLLVVQRDLKSLIQRAHRIGFYTLECEARLALADVESKLSPSVGSAHLVALSQQARDRGFVLYADQAASLNSHPPEAEAMNKPPR</sequence>
<dbReference type="Gene3D" id="1.10.10.10">
    <property type="entry name" value="Winged helix-like DNA-binding domain superfamily/Winged helix DNA-binding domain"/>
    <property type="match status" value="1"/>
</dbReference>
<dbReference type="InterPro" id="IPR011990">
    <property type="entry name" value="TPR-like_helical_dom_sf"/>
</dbReference>
<evidence type="ECO:0000256" key="1">
    <source>
        <dbReference type="ARBA" id="ARBA00023125"/>
    </source>
</evidence>
<dbReference type="GO" id="GO:0000160">
    <property type="term" value="P:phosphorelay signal transduction system"/>
    <property type="evidence" value="ECO:0007669"/>
    <property type="project" value="InterPro"/>
</dbReference>
<dbReference type="Gene3D" id="1.25.40.10">
    <property type="entry name" value="Tetratricopeptide repeat domain"/>
    <property type="match status" value="3"/>
</dbReference>
<evidence type="ECO:0000259" key="4">
    <source>
        <dbReference type="PROSITE" id="PS51755"/>
    </source>
</evidence>
<dbReference type="PROSITE" id="PS51755">
    <property type="entry name" value="OMPR_PHOB"/>
    <property type="match status" value="1"/>
</dbReference>
<keyword evidence="1 2" id="KW-0238">DNA-binding</keyword>
<name>A0AAU7DLL0_9BACT</name>
<dbReference type="PANTHER" id="PTHR47691">
    <property type="entry name" value="REGULATOR-RELATED"/>
    <property type="match status" value="1"/>
</dbReference>
<dbReference type="InterPro" id="IPR001867">
    <property type="entry name" value="OmpR/PhoB-type_DNA-bd"/>
</dbReference>
<feature type="DNA-binding region" description="OmpR/PhoB-type" evidence="2">
    <location>
        <begin position="33"/>
        <end position="133"/>
    </location>
</feature>
<dbReference type="Gene3D" id="3.40.50.10610">
    <property type="entry name" value="ABC-type transport auxiliary lipoprotein component"/>
    <property type="match status" value="1"/>
</dbReference>
<reference evidence="5" key="1">
    <citation type="submission" date="2023-03" db="EMBL/GenBank/DDBJ databases">
        <title>Edaphobacter sp.</title>
        <authorList>
            <person name="Huber K.J."/>
            <person name="Papendorf J."/>
            <person name="Pilke C."/>
            <person name="Bunk B."/>
            <person name="Sproeer C."/>
            <person name="Pester M."/>
        </authorList>
    </citation>
    <scope>NUCLEOTIDE SEQUENCE</scope>
    <source>
        <strain evidence="5">DSM 110680</strain>
    </source>
</reference>
<dbReference type="AlphaFoldDB" id="A0AAU7DLL0"/>
<gene>
    <name evidence="5" type="ORF">P8935_02420</name>
</gene>
<dbReference type="SMART" id="SM00862">
    <property type="entry name" value="Trans_reg_C"/>
    <property type="match status" value="1"/>
</dbReference>
<feature type="region of interest" description="Disordered" evidence="3">
    <location>
        <begin position="144"/>
        <end position="169"/>
    </location>
</feature>
<dbReference type="SUPFAM" id="SSF46894">
    <property type="entry name" value="C-terminal effector domain of the bipartite response regulators"/>
    <property type="match status" value="1"/>
</dbReference>
<evidence type="ECO:0000256" key="3">
    <source>
        <dbReference type="SAM" id="MobiDB-lite"/>
    </source>
</evidence>
<dbReference type="InterPro" id="IPR019734">
    <property type="entry name" value="TPR_rpt"/>
</dbReference>
<accession>A0AAU7DLL0</accession>
<dbReference type="Pfam" id="PF00486">
    <property type="entry name" value="Trans_reg_C"/>
    <property type="match status" value="1"/>
</dbReference>
<dbReference type="GO" id="GO:0003677">
    <property type="term" value="F:DNA binding"/>
    <property type="evidence" value="ECO:0007669"/>
    <property type="project" value="UniProtKB-UniRule"/>
</dbReference>
<organism evidence="5">
    <name type="scientific">Telmatobacter sp. DSM 110680</name>
    <dbReference type="NCBI Taxonomy" id="3036704"/>
    <lineage>
        <taxon>Bacteria</taxon>
        <taxon>Pseudomonadati</taxon>
        <taxon>Acidobacteriota</taxon>
        <taxon>Terriglobia</taxon>
        <taxon>Terriglobales</taxon>
        <taxon>Acidobacteriaceae</taxon>
        <taxon>Telmatobacter</taxon>
    </lineage>
</organism>
<dbReference type="InterPro" id="IPR036388">
    <property type="entry name" value="WH-like_DNA-bd_sf"/>
</dbReference>
<dbReference type="RefSeq" id="WP_348263418.1">
    <property type="nucleotide sequence ID" value="NZ_CP121196.1"/>
</dbReference>
<dbReference type="InterPro" id="IPR016032">
    <property type="entry name" value="Sig_transdc_resp-reg_C-effctor"/>
</dbReference>
<evidence type="ECO:0000313" key="5">
    <source>
        <dbReference type="EMBL" id="XBH18195.1"/>
    </source>
</evidence>
<proteinExistence type="predicted"/>
<protein>
    <submittedName>
        <fullName evidence="5">Tetratricopeptide repeat protein</fullName>
    </submittedName>
</protein>
<dbReference type="SUPFAM" id="SSF48452">
    <property type="entry name" value="TPR-like"/>
    <property type="match status" value="3"/>
</dbReference>
<feature type="domain" description="OmpR/PhoB-type" evidence="4">
    <location>
        <begin position="33"/>
        <end position="133"/>
    </location>
</feature>
<dbReference type="PANTHER" id="PTHR47691:SF3">
    <property type="entry name" value="HTH-TYPE TRANSCRIPTIONAL REGULATOR RV0890C-RELATED"/>
    <property type="match status" value="1"/>
</dbReference>
<dbReference type="CDD" id="cd00383">
    <property type="entry name" value="trans_reg_C"/>
    <property type="match status" value="1"/>
</dbReference>